<gene>
    <name evidence="3" type="ORF">ENL19_01375</name>
</gene>
<dbReference type="PANTHER" id="PTHR36565">
    <property type="entry name" value="UPF0332 PROTEIN TM_1000"/>
    <property type="match status" value="1"/>
</dbReference>
<evidence type="ECO:0000313" key="3">
    <source>
        <dbReference type="EMBL" id="HHE04695.1"/>
    </source>
</evidence>
<dbReference type="EMBL" id="DRTB01000096">
    <property type="protein sequence ID" value="HHE04695.1"/>
    <property type="molecule type" value="Genomic_DNA"/>
</dbReference>
<evidence type="ECO:0000256" key="1">
    <source>
        <dbReference type="ARBA" id="ARBA00038248"/>
    </source>
</evidence>
<dbReference type="InterPro" id="IPR007842">
    <property type="entry name" value="HEPN_dom"/>
</dbReference>
<name>A0A7C5HN32_UNCW3</name>
<protein>
    <submittedName>
        <fullName evidence="3">HEPN domain-containing protein</fullName>
    </submittedName>
</protein>
<dbReference type="InterPro" id="IPR052226">
    <property type="entry name" value="UPF0332_toxin"/>
</dbReference>
<organism evidence="3">
    <name type="scientific">candidate division WOR-3 bacterium</name>
    <dbReference type="NCBI Taxonomy" id="2052148"/>
    <lineage>
        <taxon>Bacteria</taxon>
        <taxon>Bacteria division WOR-3</taxon>
    </lineage>
</organism>
<feature type="domain" description="HEPN" evidence="2">
    <location>
        <begin position="7"/>
        <end position="120"/>
    </location>
</feature>
<comment type="caution">
    <text evidence="3">The sequence shown here is derived from an EMBL/GenBank/DDBJ whole genome shotgun (WGS) entry which is preliminary data.</text>
</comment>
<evidence type="ECO:0000259" key="2">
    <source>
        <dbReference type="Pfam" id="PF05168"/>
    </source>
</evidence>
<dbReference type="PANTHER" id="PTHR36565:SF1">
    <property type="entry name" value="UPF0332 PROTEIN TM_1000"/>
    <property type="match status" value="1"/>
</dbReference>
<comment type="similarity">
    <text evidence="1">Belongs to the UPF0332 family.</text>
</comment>
<dbReference type="Proteomes" id="UP000886110">
    <property type="component" value="Unassembled WGS sequence"/>
</dbReference>
<sequence length="127" mass="14981">MREEINKIIEKAERSLKTAKELFNKGDYDFAVSRAYYTMFYMAEAVLMTKGLSFSKHSAVISAFGQHYIKTGIIDKKYHKMFSDAFEIRQIGDYNFLREISEEEALIVVKNAEDFLNEIRRFLNREK</sequence>
<dbReference type="AlphaFoldDB" id="A0A7C5HN32"/>
<reference evidence="3" key="1">
    <citation type="journal article" date="2020" name="mSystems">
        <title>Genome- and Community-Level Interaction Insights into Carbon Utilization and Element Cycling Functions of Hydrothermarchaeota in Hydrothermal Sediment.</title>
        <authorList>
            <person name="Zhou Z."/>
            <person name="Liu Y."/>
            <person name="Xu W."/>
            <person name="Pan J."/>
            <person name="Luo Z.H."/>
            <person name="Li M."/>
        </authorList>
    </citation>
    <scope>NUCLEOTIDE SEQUENCE [LARGE SCALE GENOMIC DNA]</scope>
    <source>
        <strain evidence="3">HyVt-74</strain>
    </source>
</reference>
<proteinExistence type="inferred from homology"/>
<dbReference type="Pfam" id="PF05168">
    <property type="entry name" value="HEPN"/>
    <property type="match status" value="1"/>
</dbReference>
<accession>A0A7C5HN32</accession>
<dbReference type="Gene3D" id="1.20.120.330">
    <property type="entry name" value="Nucleotidyltransferases domain 2"/>
    <property type="match status" value="1"/>
</dbReference>